<protein>
    <submittedName>
        <fullName evidence="1">Proteasome assembly chaperone 4</fullName>
    </submittedName>
</protein>
<dbReference type="Proteomes" id="UP001149090">
    <property type="component" value="Unassembled WGS sequence"/>
</dbReference>
<name>A0A9Q0REC4_ANAIG</name>
<proteinExistence type="predicted"/>
<dbReference type="EMBL" id="JAPDFW010000060">
    <property type="protein sequence ID" value="KAJ5076528.1"/>
    <property type="molecule type" value="Genomic_DNA"/>
</dbReference>
<dbReference type="AlphaFoldDB" id="A0A9Q0REC4"/>
<reference evidence="1" key="1">
    <citation type="submission" date="2022-10" db="EMBL/GenBank/DDBJ databases">
        <title>Novel sulphate-reducing endosymbionts in the free-living metamonad Anaeramoeba.</title>
        <authorList>
            <person name="Jerlstrom-Hultqvist J."/>
            <person name="Cepicka I."/>
            <person name="Gallot-Lavallee L."/>
            <person name="Salas-Leiva D."/>
            <person name="Curtis B.A."/>
            <person name="Zahonova K."/>
            <person name="Pipaliya S."/>
            <person name="Dacks J."/>
            <person name="Roger A.J."/>
        </authorList>
    </citation>
    <scope>NUCLEOTIDE SEQUENCE</scope>
    <source>
        <strain evidence="1">BMAN</strain>
    </source>
</reference>
<dbReference type="OrthoDB" id="10628590at2759"/>
<accession>A0A9Q0REC4</accession>
<comment type="caution">
    <text evidence="1">The sequence shown here is derived from an EMBL/GenBank/DDBJ whole genome shotgun (WGS) entry which is preliminary data.</text>
</comment>
<evidence type="ECO:0000313" key="1">
    <source>
        <dbReference type="EMBL" id="KAJ5076528.1"/>
    </source>
</evidence>
<keyword evidence="1" id="KW-0647">Proteasome</keyword>
<evidence type="ECO:0000313" key="2">
    <source>
        <dbReference type="Proteomes" id="UP001149090"/>
    </source>
</evidence>
<sequence length="144" mass="16622">MQVYQFKKEFFKDQVIQFEIISLSEQSILIIIQNTDSKITSLSVGMKFPESEKTSTSLIPFGLKMDDFEQGLSERLALRISKDQNKPTQIFVSYNIESLQSLELIDLQIFVEETLLKYFLEKGIIKGKSNSNENSNENLNENLK</sequence>
<organism evidence="1 2">
    <name type="scientific">Anaeramoeba ignava</name>
    <name type="common">Anaerobic marine amoeba</name>
    <dbReference type="NCBI Taxonomy" id="1746090"/>
    <lineage>
        <taxon>Eukaryota</taxon>
        <taxon>Metamonada</taxon>
        <taxon>Anaeramoebidae</taxon>
        <taxon>Anaeramoeba</taxon>
    </lineage>
</organism>
<keyword evidence="2" id="KW-1185">Reference proteome</keyword>
<gene>
    <name evidence="1" type="ORF">M0811_06108</name>
</gene>
<dbReference type="GO" id="GO:0000502">
    <property type="term" value="C:proteasome complex"/>
    <property type="evidence" value="ECO:0007669"/>
    <property type="project" value="UniProtKB-KW"/>
</dbReference>